<gene>
    <name evidence="2" type="ORF">QR685DRAFT_60865</name>
</gene>
<evidence type="ECO:0000313" key="3">
    <source>
        <dbReference type="Proteomes" id="UP001451303"/>
    </source>
</evidence>
<dbReference type="PANTHER" id="PTHR36223:SF1">
    <property type="entry name" value="TRANSCRIPTION ELONGATION FACTOR EAF N-TERMINAL DOMAIN-CONTAINING PROTEIN"/>
    <property type="match status" value="1"/>
</dbReference>
<dbReference type="Proteomes" id="UP001451303">
    <property type="component" value="Unassembled WGS sequence"/>
</dbReference>
<reference evidence="2 3" key="1">
    <citation type="submission" date="2023-09" db="EMBL/GenBank/DDBJ databases">
        <title>Multi-omics analysis of a traditional fermented food reveals byproduct-associated fungal strains for waste-to-food upcycling.</title>
        <authorList>
            <consortium name="Lawrence Berkeley National Laboratory"/>
            <person name="Rekdal V.M."/>
            <person name="Villalobos-Escobedo J.M."/>
            <person name="Rodriguez-Valeron N."/>
            <person name="Garcia M.O."/>
            <person name="Vasquez D.P."/>
            <person name="Damayanti I."/>
            <person name="Sorensen P.M."/>
            <person name="Baidoo E.E."/>
            <person name="De Carvalho A.C."/>
            <person name="Riley R."/>
            <person name="Lipzen A."/>
            <person name="He G."/>
            <person name="Yan M."/>
            <person name="Haridas S."/>
            <person name="Daum C."/>
            <person name="Yoshinaga Y."/>
            <person name="Ng V."/>
            <person name="Grigoriev I.V."/>
            <person name="Munk R."/>
            <person name="Nuraida L."/>
            <person name="Wijaya C.H."/>
            <person name="Morales P.-C."/>
            <person name="Keasling J.D."/>
        </authorList>
    </citation>
    <scope>NUCLEOTIDE SEQUENCE [LARGE SCALE GENOMIC DNA]</scope>
    <source>
        <strain evidence="2 3">FGSC 2613</strain>
    </source>
</reference>
<accession>A0ABR3DVB1</accession>
<protein>
    <recommendedName>
        <fullName evidence="1">DUF7918 domain-containing protein</fullName>
    </recommendedName>
</protein>
<name>A0ABR3DVB1_NEUIN</name>
<evidence type="ECO:0000259" key="1">
    <source>
        <dbReference type="Pfam" id="PF25534"/>
    </source>
</evidence>
<dbReference type="Pfam" id="PF25534">
    <property type="entry name" value="DUF7918"/>
    <property type="match status" value="1"/>
</dbReference>
<feature type="domain" description="DUF7918" evidence="1">
    <location>
        <begin position="9"/>
        <end position="245"/>
    </location>
</feature>
<dbReference type="PANTHER" id="PTHR36223">
    <property type="entry name" value="BETA-LACTAMASE-TYPE TRANSPEPTIDASE FOLD DOMAIN CONTAINING PROTEIN"/>
    <property type="match status" value="1"/>
</dbReference>
<evidence type="ECO:0000313" key="2">
    <source>
        <dbReference type="EMBL" id="KAL0475821.1"/>
    </source>
</evidence>
<sequence length="322" mass="36130">MAILTGYPGLEITVEVDGQRAQEYDAPADEVEARAEEIDFHTITHVPIQESGSPYSIKYIESIPGKPFAFKLDSTNFSIPSHDGKKHQTEYKCFLDGIPTGYCSLPGGSKKTRDSYTSGNNESGWKRHKFQFSTLKLVEGGDDRQGDRTKEYGTLSVKLWHAIDLCRTSAKQACNDPVPVQSVSEKALKGKSVDSKVHFNSEPSISTSRTSGRFDFVDPDHRPFAIFEFRYRTMEGLMSEGIVPRPVKNEEDQVIDLEDAHQIAHEPLADVKPDPENTRGVKRDPEIKRGIKRELVDSTHLPVCYKLSRLEDGKVEIDLTDD</sequence>
<dbReference type="EMBL" id="JAVLET010000001">
    <property type="protein sequence ID" value="KAL0475821.1"/>
    <property type="molecule type" value="Genomic_DNA"/>
</dbReference>
<keyword evidence="3" id="KW-1185">Reference proteome</keyword>
<proteinExistence type="predicted"/>
<dbReference type="InterPro" id="IPR057678">
    <property type="entry name" value="DUF7918"/>
</dbReference>
<comment type="caution">
    <text evidence="2">The sequence shown here is derived from an EMBL/GenBank/DDBJ whole genome shotgun (WGS) entry which is preliminary data.</text>
</comment>
<organism evidence="2 3">
    <name type="scientific">Neurospora intermedia</name>
    <dbReference type="NCBI Taxonomy" id="5142"/>
    <lineage>
        <taxon>Eukaryota</taxon>
        <taxon>Fungi</taxon>
        <taxon>Dikarya</taxon>
        <taxon>Ascomycota</taxon>
        <taxon>Pezizomycotina</taxon>
        <taxon>Sordariomycetes</taxon>
        <taxon>Sordariomycetidae</taxon>
        <taxon>Sordariales</taxon>
        <taxon>Sordariaceae</taxon>
        <taxon>Neurospora</taxon>
    </lineage>
</organism>